<feature type="region of interest" description="Disordered" evidence="1">
    <location>
        <begin position="340"/>
        <end position="432"/>
    </location>
</feature>
<gene>
    <name evidence="3" type="ORF">K457DRAFT_1362445</name>
</gene>
<feature type="region of interest" description="Disordered" evidence="1">
    <location>
        <begin position="256"/>
        <end position="282"/>
    </location>
</feature>
<keyword evidence="2" id="KW-0812">Transmembrane</keyword>
<dbReference type="OrthoDB" id="2447902at2759"/>
<feature type="transmembrane region" description="Helical" evidence="2">
    <location>
        <begin position="94"/>
        <end position="115"/>
    </location>
</feature>
<evidence type="ECO:0000313" key="3">
    <source>
        <dbReference type="EMBL" id="OAQ29496.1"/>
    </source>
</evidence>
<reference evidence="3 4" key="1">
    <citation type="submission" date="2016-05" db="EMBL/GenBank/DDBJ databases">
        <title>Genome sequencing reveals origins of a unique bacterial endosymbiosis in the earliest lineages of terrestrial Fungi.</title>
        <authorList>
            <consortium name="DOE Joint Genome Institute"/>
            <person name="Uehling J."/>
            <person name="Gryganskyi A."/>
            <person name="Hameed K."/>
            <person name="Tschaplinski T."/>
            <person name="Misztal P."/>
            <person name="Wu S."/>
            <person name="Desiro A."/>
            <person name="Vande Pol N."/>
            <person name="Du Z.-Y."/>
            <person name="Zienkiewicz A."/>
            <person name="Zienkiewicz K."/>
            <person name="Morin E."/>
            <person name="Tisserant E."/>
            <person name="Splivallo R."/>
            <person name="Hainaut M."/>
            <person name="Henrissat B."/>
            <person name="Ohm R."/>
            <person name="Kuo A."/>
            <person name="Yan J."/>
            <person name="Lipzen A."/>
            <person name="Nolan M."/>
            <person name="Labutti K."/>
            <person name="Barry K."/>
            <person name="Goldstein A."/>
            <person name="Labbe J."/>
            <person name="Schadt C."/>
            <person name="Tuskan G."/>
            <person name="Grigoriev I."/>
            <person name="Martin F."/>
            <person name="Vilgalys R."/>
            <person name="Bonito G."/>
        </authorList>
    </citation>
    <scope>NUCLEOTIDE SEQUENCE [LARGE SCALE GENOMIC DNA]</scope>
    <source>
        <strain evidence="3 4">AG-77</strain>
    </source>
</reference>
<feature type="transmembrane region" description="Helical" evidence="2">
    <location>
        <begin position="127"/>
        <end position="145"/>
    </location>
</feature>
<proteinExistence type="predicted"/>
<keyword evidence="2" id="KW-0472">Membrane</keyword>
<feature type="compositionally biased region" description="Low complexity" evidence="1">
    <location>
        <begin position="392"/>
        <end position="424"/>
    </location>
</feature>
<dbReference type="AlphaFoldDB" id="A0A197JYH5"/>
<name>A0A197JYH5_9FUNG</name>
<evidence type="ECO:0000256" key="2">
    <source>
        <dbReference type="SAM" id="Phobius"/>
    </source>
</evidence>
<feature type="non-terminal residue" evidence="3">
    <location>
        <position position="1"/>
    </location>
</feature>
<dbReference type="EMBL" id="KV442041">
    <property type="protein sequence ID" value="OAQ29496.1"/>
    <property type="molecule type" value="Genomic_DNA"/>
</dbReference>
<dbReference type="Proteomes" id="UP000078512">
    <property type="component" value="Unassembled WGS sequence"/>
</dbReference>
<feature type="transmembrane region" description="Helical" evidence="2">
    <location>
        <begin position="61"/>
        <end position="82"/>
    </location>
</feature>
<sequence length="432" mass="47316">PLSNSLNSYFFKVYRQASFFFLFFCNCVPRSLIYFSFLIYIHTSPLGSTPSSFLFLFLLPYPYPLTHTRQSIASLFFLHIIMTMKFKLPSRFTWNLRIALVALSSSNSLILIASIGFGGSSGSQSDLLLIPQINICIITIFYAYFKLQLLPFIYGQLLASSILAGVYLFFAVRDFPLLGNVSDLLWVVQGINVLLAILLLSEAICTFFVSKSEQELQAETFAADRRARVAQNERMAAGLNDNVTTPAAVHLYQPRLDLSPPTEDGTHPHNRTSVISSSAADGEAAVRLEIPDDYELDELPQYQRKPPAQSATIIDLSNLASVNPEVLNNVVRPLSSSSMSTLSVVQPPSDPTQMQGAQRAPSALNEQRERQLSRDEDIPSSDAPEYSPPQPSLSTSSSSSAPPSSSLSPPSTSATSPSSQAATSPEPPLYVP</sequence>
<accession>A0A197JYH5</accession>
<evidence type="ECO:0000256" key="1">
    <source>
        <dbReference type="SAM" id="MobiDB-lite"/>
    </source>
</evidence>
<feature type="transmembrane region" description="Helical" evidence="2">
    <location>
        <begin position="184"/>
        <end position="209"/>
    </location>
</feature>
<feature type="transmembrane region" description="Helical" evidence="2">
    <location>
        <begin position="152"/>
        <end position="172"/>
    </location>
</feature>
<feature type="transmembrane region" description="Helical" evidence="2">
    <location>
        <begin position="20"/>
        <end position="41"/>
    </location>
</feature>
<evidence type="ECO:0000313" key="4">
    <source>
        <dbReference type="Proteomes" id="UP000078512"/>
    </source>
</evidence>
<keyword evidence="2" id="KW-1133">Transmembrane helix</keyword>
<feature type="compositionally biased region" description="Basic and acidic residues" evidence="1">
    <location>
        <begin position="366"/>
        <end position="377"/>
    </location>
</feature>
<protein>
    <submittedName>
        <fullName evidence="3">Uncharacterized protein</fullName>
    </submittedName>
</protein>
<organism evidence="3 4">
    <name type="scientific">Linnemannia elongata AG-77</name>
    <dbReference type="NCBI Taxonomy" id="1314771"/>
    <lineage>
        <taxon>Eukaryota</taxon>
        <taxon>Fungi</taxon>
        <taxon>Fungi incertae sedis</taxon>
        <taxon>Mucoromycota</taxon>
        <taxon>Mortierellomycotina</taxon>
        <taxon>Mortierellomycetes</taxon>
        <taxon>Mortierellales</taxon>
        <taxon>Mortierellaceae</taxon>
        <taxon>Linnemannia</taxon>
    </lineage>
</organism>
<keyword evidence="4" id="KW-1185">Reference proteome</keyword>